<proteinExistence type="inferred from homology"/>
<evidence type="ECO:0000313" key="8">
    <source>
        <dbReference type="Proteomes" id="UP000218505"/>
    </source>
</evidence>
<dbReference type="GO" id="GO:0015658">
    <property type="term" value="F:branched-chain amino acid transmembrane transporter activity"/>
    <property type="evidence" value="ECO:0007669"/>
    <property type="project" value="TreeGrafter"/>
</dbReference>
<dbReference type="GO" id="GO:0005524">
    <property type="term" value="F:ATP binding"/>
    <property type="evidence" value="ECO:0007669"/>
    <property type="project" value="UniProtKB-KW"/>
</dbReference>
<dbReference type="SUPFAM" id="SSF52540">
    <property type="entry name" value="P-loop containing nucleoside triphosphate hydrolases"/>
    <property type="match status" value="1"/>
</dbReference>
<evidence type="ECO:0000256" key="5">
    <source>
        <dbReference type="ARBA" id="ARBA00022970"/>
    </source>
</evidence>
<keyword evidence="3" id="KW-0547">Nucleotide-binding</keyword>
<dbReference type="GO" id="GO:0016887">
    <property type="term" value="F:ATP hydrolysis activity"/>
    <property type="evidence" value="ECO:0007669"/>
    <property type="project" value="InterPro"/>
</dbReference>
<keyword evidence="8" id="KW-1185">Reference proteome</keyword>
<keyword evidence="2" id="KW-0813">Transport</keyword>
<dbReference type="CDD" id="cd03224">
    <property type="entry name" value="ABC_TM1139_LivF_branched"/>
    <property type="match status" value="1"/>
</dbReference>
<dbReference type="Pfam" id="PF00005">
    <property type="entry name" value="ABC_tran"/>
    <property type="match status" value="1"/>
</dbReference>
<dbReference type="Proteomes" id="UP000218505">
    <property type="component" value="Chromosome"/>
</dbReference>
<dbReference type="NCBIfam" id="TIGR03410">
    <property type="entry name" value="urea_trans_UrtE"/>
    <property type="match status" value="1"/>
</dbReference>
<organism evidence="7 8">
    <name type="scientific">Actinosynnema pretiosum</name>
    <dbReference type="NCBI Taxonomy" id="42197"/>
    <lineage>
        <taxon>Bacteria</taxon>
        <taxon>Bacillati</taxon>
        <taxon>Actinomycetota</taxon>
        <taxon>Actinomycetes</taxon>
        <taxon>Pseudonocardiales</taxon>
        <taxon>Pseudonocardiaceae</taxon>
        <taxon>Actinosynnema</taxon>
    </lineage>
</organism>
<accession>A0A290Z2R9</accession>
<evidence type="ECO:0000259" key="6">
    <source>
        <dbReference type="PROSITE" id="PS50893"/>
    </source>
</evidence>
<dbReference type="AlphaFoldDB" id="A0A290Z2R9"/>
<comment type="similarity">
    <text evidence="1">Belongs to the ABC transporter superfamily.</text>
</comment>
<evidence type="ECO:0000256" key="3">
    <source>
        <dbReference type="ARBA" id="ARBA00022741"/>
    </source>
</evidence>
<evidence type="ECO:0000256" key="1">
    <source>
        <dbReference type="ARBA" id="ARBA00005417"/>
    </source>
</evidence>
<dbReference type="PANTHER" id="PTHR43820">
    <property type="entry name" value="HIGH-AFFINITY BRANCHED-CHAIN AMINO ACID TRANSPORT ATP-BINDING PROTEIN LIVF"/>
    <property type="match status" value="1"/>
</dbReference>
<dbReference type="PROSITE" id="PS50893">
    <property type="entry name" value="ABC_TRANSPORTER_2"/>
    <property type="match status" value="1"/>
</dbReference>
<evidence type="ECO:0000256" key="2">
    <source>
        <dbReference type="ARBA" id="ARBA00022448"/>
    </source>
</evidence>
<reference evidence="7" key="1">
    <citation type="submission" date="2017-09" db="EMBL/GenBank/DDBJ databases">
        <title>Complete Genome Sequence of ansamitocin-producing Bacterium Actinosynnema pretiosum X47.</title>
        <authorList>
            <person name="Cao G."/>
            <person name="Zong G."/>
            <person name="Zhong C."/>
            <person name="Fu J."/>
        </authorList>
    </citation>
    <scope>NUCLEOTIDE SEQUENCE [LARGE SCALE GENOMIC DNA]</scope>
    <source>
        <strain evidence="7">X47</strain>
    </source>
</reference>
<keyword evidence="4 7" id="KW-0067">ATP-binding</keyword>
<name>A0A290Z2R9_9PSEU</name>
<keyword evidence="5" id="KW-0029">Amino-acid transport</keyword>
<dbReference type="InterPro" id="IPR027417">
    <property type="entry name" value="P-loop_NTPase"/>
</dbReference>
<dbReference type="PANTHER" id="PTHR43820:SF5">
    <property type="entry name" value="HIGH-AFFINITY BRANCHED-CHAIN AMINO ACID TRANSPORT ATP-BINDING PROTEIN"/>
    <property type="match status" value="1"/>
</dbReference>
<gene>
    <name evidence="7" type="primary">urtE</name>
    <name evidence="7" type="ORF">CNX65_08335</name>
</gene>
<dbReference type="RefSeq" id="WP_096492247.1">
    <property type="nucleotide sequence ID" value="NZ_CP023445.1"/>
</dbReference>
<evidence type="ECO:0000313" key="7">
    <source>
        <dbReference type="EMBL" id="ATE53297.1"/>
    </source>
</evidence>
<sequence length="231" mass="24888">MLVVSDVDVHYRRSQVLFRVGLEVPAGSLVCVLGRNGVGKTTLLKTVVGLLRPTSGTVLLDGADVTRTPVHRRVRAGLAYVPQGHVVFPQLTVAENLRVVAEARPGKDAGAVDDALSVFPALVPLLRRRAGLLSGGQRQQLAIARALVARPRLLVLDEPTEGVQPSVVDEIEAAVRRLHREVGLTVLLVEQHVDLAARLADRFALLDAGEVVRSGDAAELRDEEVRRLLSV</sequence>
<feature type="domain" description="ABC transporter" evidence="6">
    <location>
        <begin position="2"/>
        <end position="231"/>
    </location>
</feature>
<protein>
    <submittedName>
        <fullName evidence="7">Urea ABC transporter ATP-binding subunit UrtE</fullName>
    </submittedName>
</protein>
<evidence type="ECO:0000256" key="4">
    <source>
        <dbReference type="ARBA" id="ARBA00022840"/>
    </source>
</evidence>
<dbReference type="GO" id="GO:0015807">
    <property type="term" value="P:L-amino acid transport"/>
    <property type="evidence" value="ECO:0007669"/>
    <property type="project" value="TreeGrafter"/>
</dbReference>
<dbReference type="EMBL" id="CP023445">
    <property type="protein sequence ID" value="ATE53297.1"/>
    <property type="molecule type" value="Genomic_DNA"/>
</dbReference>
<dbReference type="InterPro" id="IPR052156">
    <property type="entry name" value="BCAA_Transport_ATP-bd_LivF"/>
</dbReference>
<dbReference type="InterPro" id="IPR003593">
    <property type="entry name" value="AAA+_ATPase"/>
</dbReference>
<dbReference type="Gene3D" id="3.40.50.300">
    <property type="entry name" value="P-loop containing nucleotide triphosphate hydrolases"/>
    <property type="match status" value="1"/>
</dbReference>
<dbReference type="InterPro" id="IPR017780">
    <property type="entry name" value="ABC_transptr_urea_ATP-bd_UrtE"/>
</dbReference>
<dbReference type="InterPro" id="IPR003439">
    <property type="entry name" value="ABC_transporter-like_ATP-bd"/>
</dbReference>
<dbReference type="KEGG" id="apre:CNX65_08335"/>
<dbReference type="SMART" id="SM00382">
    <property type="entry name" value="AAA"/>
    <property type="match status" value="1"/>
</dbReference>